<name>A0A485KMW7_9STRA</name>
<reference evidence="2 3" key="1">
    <citation type="submission" date="2019-03" db="EMBL/GenBank/DDBJ databases">
        <authorList>
            <person name="Gaulin E."/>
            <person name="Dumas B."/>
        </authorList>
    </citation>
    <scope>NUCLEOTIDE SEQUENCE [LARGE SCALE GENOMIC DNA]</scope>
    <source>
        <strain evidence="2">CBS 568.67</strain>
    </source>
</reference>
<dbReference type="OrthoDB" id="10052260at2759"/>
<evidence type="ECO:0000313" key="2">
    <source>
        <dbReference type="EMBL" id="VFT86198.1"/>
    </source>
</evidence>
<dbReference type="InterPro" id="IPR008979">
    <property type="entry name" value="Galactose-bd-like_sf"/>
</dbReference>
<evidence type="ECO:0000313" key="3">
    <source>
        <dbReference type="Proteomes" id="UP000332933"/>
    </source>
</evidence>
<reference evidence="1" key="2">
    <citation type="submission" date="2019-06" db="EMBL/GenBank/DDBJ databases">
        <title>Genomics analysis of Aphanomyces spp. identifies a new class of oomycete effector associated with host adaptation.</title>
        <authorList>
            <person name="Gaulin E."/>
        </authorList>
    </citation>
    <scope>NUCLEOTIDE SEQUENCE</scope>
    <source>
        <strain evidence="1">CBS 578.67</strain>
    </source>
</reference>
<sequence length="145" mass="16409">MQLLIGAETKTTCRVSSVLNRDRKQYGAQHMFDGSEVTCWNSDQGSPQQVWLTFHRAVNLRQLQVMFQGGFVGEDVALWVTTAAEPTFHVLPPAEPIHFGDSNALQFVDVSCDGATQLRLHFGRSTDFYGRVTIYQLHVYGDEWE</sequence>
<dbReference type="Gene3D" id="2.60.120.260">
    <property type="entry name" value="Galactose-binding domain-like"/>
    <property type="match status" value="1"/>
</dbReference>
<keyword evidence="3" id="KW-1185">Reference proteome</keyword>
<dbReference type="EMBL" id="CAADRA010005157">
    <property type="protein sequence ID" value="VFT86198.1"/>
    <property type="molecule type" value="Genomic_DNA"/>
</dbReference>
<evidence type="ECO:0000313" key="1">
    <source>
        <dbReference type="EMBL" id="KAF0700128.1"/>
    </source>
</evidence>
<dbReference type="EMBL" id="VJMH01005136">
    <property type="protein sequence ID" value="KAF0700128.1"/>
    <property type="molecule type" value="Genomic_DNA"/>
</dbReference>
<accession>A0A485KMW7</accession>
<dbReference type="AlphaFoldDB" id="A0A485KMW7"/>
<dbReference type="SUPFAM" id="SSF49785">
    <property type="entry name" value="Galactose-binding domain-like"/>
    <property type="match status" value="1"/>
</dbReference>
<gene>
    <name evidence="2" type="primary">Aste57867_9316</name>
    <name evidence="1" type="ORF">As57867_009280</name>
    <name evidence="2" type="ORF">ASTE57867_9316</name>
</gene>
<organism evidence="2 3">
    <name type="scientific">Aphanomyces stellatus</name>
    <dbReference type="NCBI Taxonomy" id="120398"/>
    <lineage>
        <taxon>Eukaryota</taxon>
        <taxon>Sar</taxon>
        <taxon>Stramenopiles</taxon>
        <taxon>Oomycota</taxon>
        <taxon>Saprolegniomycetes</taxon>
        <taxon>Saprolegniales</taxon>
        <taxon>Verrucalvaceae</taxon>
        <taxon>Aphanomyces</taxon>
    </lineage>
</organism>
<protein>
    <submittedName>
        <fullName evidence="2">Aste57867_9316 protein</fullName>
    </submittedName>
</protein>
<proteinExistence type="predicted"/>
<dbReference type="Proteomes" id="UP000332933">
    <property type="component" value="Unassembled WGS sequence"/>
</dbReference>